<dbReference type="GO" id="GO:0045087">
    <property type="term" value="P:innate immune response"/>
    <property type="evidence" value="ECO:0007669"/>
    <property type="project" value="TreeGrafter"/>
</dbReference>
<evidence type="ECO:0000313" key="1">
    <source>
        <dbReference type="Proteomes" id="UP000025227"/>
    </source>
</evidence>
<organism evidence="1 2">
    <name type="scientific">Haemonchus contortus</name>
    <name type="common">Barber pole worm</name>
    <dbReference type="NCBI Taxonomy" id="6289"/>
    <lineage>
        <taxon>Eukaryota</taxon>
        <taxon>Metazoa</taxon>
        <taxon>Ecdysozoa</taxon>
        <taxon>Nematoda</taxon>
        <taxon>Chromadorea</taxon>
        <taxon>Rhabditida</taxon>
        <taxon>Rhabditina</taxon>
        <taxon>Rhabditomorpha</taxon>
        <taxon>Strongyloidea</taxon>
        <taxon>Trichostrongylidae</taxon>
        <taxon>Haemonchus</taxon>
    </lineage>
</organism>
<dbReference type="PANTHER" id="PTHR23208">
    <property type="entry name" value="LYSOZYME PROTEIN"/>
    <property type="match status" value="1"/>
</dbReference>
<keyword evidence="1" id="KW-1185">Reference proteome</keyword>
<dbReference type="OMA" id="MTPQIRS"/>
<dbReference type="InterPro" id="IPR051595">
    <property type="entry name" value="GH25_Enzymes"/>
</dbReference>
<dbReference type="Gene3D" id="3.20.20.80">
    <property type="entry name" value="Glycosidases"/>
    <property type="match status" value="1"/>
</dbReference>
<dbReference type="PANTHER" id="PTHR23208:SF36">
    <property type="entry name" value="LYSOZYME-RELATED"/>
    <property type="match status" value="1"/>
</dbReference>
<dbReference type="CDD" id="cd06416">
    <property type="entry name" value="GH25_Lys1-like"/>
    <property type="match status" value="1"/>
</dbReference>
<proteinExistence type="predicted"/>
<name>A0A7I4Y241_HAECO</name>
<sequence>MLFLLLTVAAISAANIPEPASVESAINGFAYAVDFSVPATASVFNCLRNSNYRTVFLRAFDPHGSGQFDRNSISNIRQAFAARLGVEVYMTPQIRSVKNGTAQFMEVLSNLNIAGIKVNKVWIQVTSPQNWDPYPQNNVFFLNQVMAAAKKYGICLGFYTNFYDWSQITNNAFVNGPQLWYWSVNGGGVRGETPANFNDFRPFARFTKPTVKQFGQVETVCGVTVNRDVYPLNAMKQSTVVQNDENLVVGVTFENTFVEDLLQIN</sequence>
<dbReference type="WBParaSite" id="HCON_00038180-00001">
    <property type="protein sequence ID" value="HCON_00038180-00001"/>
    <property type="gene ID" value="HCON_00038180"/>
</dbReference>
<accession>A0A7I4Y241</accession>
<evidence type="ECO:0000313" key="2">
    <source>
        <dbReference type="WBParaSite" id="HCON_00038180-00001"/>
    </source>
</evidence>
<dbReference type="SUPFAM" id="SSF51445">
    <property type="entry name" value="(Trans)glycosidases"/>
    <property type="match status" value="1"/>
</dbReference>
<reference evidence="2" key="1">
    <citation type="submission" date="2020-12" db="UniProtKB">
        <authorList>
            <consortium name="WormBaseParasite"/>
        </authorList>
    </citation>
    <scope>IDENTIFICATION</scope>
    <source>
        <strain evidence="2">MHco3</strain>
    </source>
</reference>
<dbReference type="AlphaFoldDB" id="A0A7I4Y241"/>
<protein>
    <submittedName>
        <fullName evidence="2">Glycoside hydrolase domain containing protein</fullName>
    </submittedName>
</protein>
<dbReference type="OrthoDB" id="25039at2759"/>
<dbReference type="InterPro" id="IPR017853">
    <property type="entry name" value="GH"/>
</dbReference>
<dbReference type="GO" id="GO:0007165">
    <property type="term" value="P:signal transduction"/>
    <property type="evidence" value="ECO:0007669"/>
    <property type="project" value="TreeGrafter"/>
</dbReference>
<dbReference type="Proteomes" id="UP000025227">
    <property type="component" value="Unplaced"/>
</dbReference>